<dbReference type="PANTHER" id="PTHR43808">
    <property type="entry name" value="ACETYLORNITHINE DEACETYLASE"/>
    <property type="match status" value="1"/>
</dbReference>
<dbReference type="SUPFAM" id="SSF55031">
    <property type="entry name" value="Bacterial exopeptidase dimerisation domain"/>
    <property type="match status" value="1"/>
</dbReference>
<dbReference type="Gene3D" id="3.40.630.10">
    <property type="entry name" value="Zn peptidases"/>
    <property type="match status" value="1"/>
</dbReference>
<organism evidence="3 4">
    <name type="scientific">Fimbriiglobus ruber</name>
    <dbReference type="NCBI Taxonomy" id="1908690"/>
    <lineage>
        <taxon>Bacteria</taxon>
        <taxon>Pseudomonadati</taxon>
        <taxon>Planctomycetota</taxon>
        <taxon>Planctomycetia</taxon>
        <taxon>Gemmatales</taxon>
        <taxon>Gemmataceae</taxon>
        <taxon>Fimbriiglobus</taxon>
    </lineage>
</organism>
<dbReference type="SUPFAM" id="SSF53187">
    <property type="entry name" value="Zn-dependent exopeptidases"/>
    <property type="match status" value="1"/>
</dbReference>
<dbReference type="OrthoDB" id="9792335at2"/>
<dbReference type="GO" id="GO:0016787">
    <property type="term" value="F:hydrolase activity"/>
    <property type="evidence" value="ECO:0007669"/>
    <property type="project" value="UniProtKB-KW"/>
</dbReference>
<protein>
    <submittedName>
        <fullName evidence="3">Acetylornithine deacetylase</fullName>
    </submittedName>
</protein>
<sequence>MPAVCAAVNTQRLLDTAVRLIARPSPTGSAGAAADELAAILTEDGFAVERPTAGHPAAPAVVARLSSGRPGRTLQFNGHLDTVHLPFVAPKVSGDVLTGSGSADMKGGIAAAVEAVRAVRDAGGLAGGSILLTAHDLHESPWGDGSQLDRLVADGHVGSAVLIPEYFNATLPVIGRGGFTWAATIRRPGPPVHEVYRPDEPSVIAAGAELVARLGRLDAELGTESDPFAGAASAYVGLIQSGSIYNEYPQTCRLEGTRRWLPGTRFADADRQFRTLCTDLATSTGTTIDVETRLMRDAFRLDTADPFVTVFQSAYATLIGERLPIGGKPFVDDGNSFWCGAGVPAVTHGPTAGGAHTTAEWVNVGDLVRVARLYALVATMYCPLPSGGEA</sequence>
<dbReference type="Pfam" id="PF01546">
    <property type="entry name" value="Peptidase_M20"/>
    <property type="match status" value="1"/>
</dbReference>
<dbReference type="InterPro" id="IPR050072">
    <property type="entry name" value="Peptidase_M20A"/>
</dbReference>
<evidence type="ECO:0000256" key="1">
    <source>
        <dbReference type="ARBA" id="ARBA00022723"/>
    </source>
</evidence>
<dbReference type="GO" id="GO:0046872">
    <property type="term" value="F:metal ion binding"/>
    <property type="evidence" value="ECO:0007669"/>
    <property type="project" value="UniProtKB-KW"/>
</dbReference>
<evidence type="ECO:0000313" key="3">
    <source>
        <dbReference type="EMBL" id="OWK38256.1"/>
    </source>
</evidence>
<keyword evidence="4" id="KW-1185">Reference proteome</keyword>
<dbReference type="PANTHER" id="PTHR43808:SF25">
    <property type="entry name" value="PEPTIDASE M20 DIMERISATION DOMAIN-CONTAINING PROTEIN"/>
    <property type="match status" value="1"/>
</dbReference>
<evidence type="ECO:0000256" key="2">
    <source>
        <dbReference type="ARBA" id="ARBA00022801"/>
    </source>
</evidence>
<dbReference type="Proteomes" id="UP000214646">
    <property type="component" value="Unassembled WGS sequence"/>
</dbReference>
<name>A0A225DLA6_9BACT</name>
<dbReference type="Gene3D" id="3.30.70.360">
    <property type="match status" value="1"/>
</dbReference>
<comment type="caution">
    <text evidence="3">The sequence shown here is derived from an EMBL/GenBank/DDBJ whole genome shotgun (WGS) entry which is preliminary data.</text>
</comment>
<proteinExistence type="predicted"/>
<gene>
    <name evidence="3" type="ORF">FRUB_07376</name>
</gene>
<keyword evidence="2" id="KW-0378">Hydrolase</keyword>
<keyword evidence="1" id="KW-0479">Metal-binding</keyword>
<dbReference type="InterPro" id="IPR036264">
    <property type="entry name" value="Bact_exopeptidase_dim_dom"/>
</dbReference>
<evidence type="ECO:0000313" key="4">
    <source>
        <dbReference type="Proteomes" id="UP000214646"/>
    </source>
</evidence>
<dbReference type="EMBL" id="NIDE01000014">
    <property type="protein sequence ID" value="OWK38256.1"/>
    <property type="molecule type" value="Genomic_DNA"/>
</dbReference>
<dbReference type="InterPro" id="IPR002933">
    <property type="entry name" value="Peptidase_M20"/>
</dbReference>
<dbReference type="AlphaFoldDB" id="A0A225DLA6"/>
<dbReference type="RefSeq" id="WP_161967835.1">
    <property type="nucleotide sequence ID" value="NZ_NIDE01000014.1"/>
</dbReference>
<accession>A0A225DLA6</accession>
<reference evidence="4" key="1">
    <citation type="submission" date="2017-06" db="EMBL/GenBank/DDBJ databases">
        <title>Genome analysis of Fimbriiglobus ruber SP5, the first member of the order Planctomycetales with confirmed chitinolytic capability.</title>
        <authorList>
            <person name="Ravin N.V."/>
            <person name="Rakitin A.L."/>
            <person name="Ivanova A.A."/>
            <person name="Beletsky A.V."/>
            <person name="Kulichevskaya I.S."/>
            <person name="Mardanov A.V."/>
            <person name="Dedysh S.N."/>
        </authorList>
    </citation>
    <scope>NUCLEOTIDE SEQUENCE [LARGE SCALE GENOMIC DNA]</scope>
    <source>
        <strain evidence="4">SP5</strain>
    </source>
</reference>